<dbReference type="GeneID" id="27686426"/>
<evidence type="ECO:0000313" key="2">
    <source>
        <dbReference type="EMBL" id="KND02400.1"/>
    </source>
</evidence>
<dbReference type="EMBL" id="KQ257453">
    <property type="protein sequence ID" value="KND02400.1"/>
    <property type="molecule type" value="Genomic_DNA"/>
</dbReference>
<proteinExistence type="predicted"/>
<keyword evidence="3" id="KW-1185">Reference proteome</keyword>
<sequence length="149" mass="16335">MQLHQYSSLARPNSINTLLRTDQASRFFPPDTLMYANPVPFLSNLHAVYPSPSVYDASTHLPQPSPLGSLTAAGDASPYAYLQYIERHVDDMIPLAPTMRHHEEDETETKRQRKDSVSILAAGADSLPPDTTDGSLLGLPSPHDLVIQG</sequence>
<evidence type="ECO:0000256" key="1">
    <source>
        <dbReference type="SAM" id="MobiDB-lite"/>
    </source>
</evidence>
<organism evidence="2 3">
    <name type="scientific">Spizellomyces punctatus (strain DAOM BR117)</name>
    <dbReference type="NCBI Taxonomy" id="645134"/>
    <lineage>
        <taxon>Eukaryota</taxon>
        <taxon>Fungi</taxon>
        <taxon>Fungi incertae sedis</taxon>
        <taxon>Chytridiomycota</taxon>
        <taxon>Chytridiomycota incertae sedis</taxon>
        <taxon>Chytridiomycetes</taxon>
        <taxon>Spizellomycetales</taxon>
        <taxon>Spizellomycetaceae</taxon>
        <taxon>Spizellomyces</taxon>
    </lineage>
</organism>
<dbReference type="RefSeq" id="XP_016610439.1">
    <property type="nucleotide sequence ID" value="XM_016751155.1"/>
</dbReference>
<accession>A0A0L0HN86</accession>
<feature type="region of interest" description="Disordered" evidence="1">
    <location>
        <begin position="120"/>
        <end position="149"/>
    </location>
</feature>
<dbReference type="VEuPathDB" id="FungiDB:SPPG_02867"/>
<name>A0A0L0HN86_SPIPD</name>
<evidence type="ECO:0000313" key="3">
    <source>
        <dbReference type="Proteomes" id="UP000053201"/>
    </source>
</evidence>
<reference evidence="2 3" key="1">
    <citation type="submission" date="2009-08" db="EMBL/GenBank/DDBJ databases">
        <title>The Genome Sequence of Spizellomyces punctatus strain DAOM BR117.</title>
        <authorList>
            <consortium name="The Broad Institute Genome Sequencing Platform"/>
            <person name="Russ C."/>
            <person name="Cuomo C."/>
            <person name="Shea T."/>
            <person name="Young S.K."/>
            <person name="Zeng Q."/>
            <person name="Koehrsen M."/>
            <person name="Haas B."/>
            <person name="Borodovsky M."/>
            <person name="Guigo R."/>
            <person name="Alvarado L."/>
            <person name="Berlin A."/>
            <person name="Bochicchio J."/>
            <person name="Borenstein D."/>
            <person name="Chapman S."/>
            <person name="Chen Z."/>
            <person name="Engels R."/>
            <person name="Freedman E."/>
            <person name="Gellesch M."/>
            <person name="Goldberg J."/>
            <person name="Griggs A."/>
            <person name="Gujja S."/>
            <person name="Heiman D."/>
            <person name="Hepburn T."/>
            <person name="Howarth C."/>
            <person name="Jen D."/>
            <person name="Larson L."/>
            <person name="Lewis B."/>
            <person name="Mehta T."/>
            <person name="Park D."/>
            <person name="Pearson M."/>
            <person name="Roberts A."/>
            <person name="Saif S."/>
            <person name="Shenoy N."/>
            <person name="Sisk P."/>
            <person name="Stolte C."/>
            <person name="Sykes S."/>
            <person name="Thomson T."/>
            <person name="Walk T."/>
            <person name="White J."/>
            <person name="Yandava C."/>
            <person name="Burger G."/>
            <person name="Gray M.W."/>
            <person name="Holland P.W.H."/>
            <person name="King N."/>
            <person name="Lang F.B.F."/>
            <person name="Roger A.J."/>
            <person name="Ruiz-Trillo I."/>
            <person name="Lander E."/>
            <person name="Nusbaum C."/>
        </authorList>
    </citation>
    <scope>NUCLEOTIDE SEQUENCE [LARGE SCALE GENOMIC DNA]</scope>
    <source>
        <strain evidence="2 3">DAOM BR117</strain>
    </source>
</reference>
<dbReference type="InParanoid" id="A0A0L0HN86"/>
<protein>
    <submittedName>
        <fullName evidence="2">Uncharacterized protein</fullName>
    </submittedName>
</protein>
<gene>
    <name evidence="2" type="ORF">SPPG_02867</name>
</gene>
<dbReference type="AlphaFoldDB" id="A0A0L0HN86"/>
<dbReference type="Proteomes" id="UP000053201">
    <property type="component" value="Unassembled WGS sequence"/>
</dbReference>